<dbReference type="Proteomes" id="UP001335325">
    <property type="component" value="Chromosome"/>
</dbReference>
<dbReference type="PROSITE" id="PS00082">
    <property type="entry name" value="EXTRADIOL_DIOXYGENAS"/>
    <property type="match status" value="1"/>
</dbReference>
<keyword evidence="3" id="KW-0479">Metal-binding</keyword>
<feature type="region of interest" description="Disordered" evidence="9">
    <location>
        <begin position="178"/>
        <end position="201"/>
    </location>
</feature>
<evidence type="ECO:0000256" key="6">
    <source>
        <dbReference type="ARBA" id="ARBA00023002"/>
    </source>
</evidence>
<evidence type="ECO:0000256" key="9">
    <source>
        <dbReference type="SAM" id="MobiDB-lite"/>
    </source>
</evidence>
<evidence type="ECO:0000256" key="5">
    <source>
        <dbReference type="ARBA" id="ARBA00022964"/>
    </source>
</evidence>
<proteinExistence type="inferred from homology"/>
<evidence type="ECO:0000313" key="11">
    <source>
        <dbReference type="EMBL" id="WSD04565.1"/>
    </source>
</evidence>
<feature type="domain" description="VOC" evidence="10">
    <location>
        <begin position="15"/>
        <end position="132"/>
    </location>
</feature>
<dbReference type="RefSeq" id="WP_326750885.1">
    <property type="nucleotide sequence ID" value="NZ_CP109134.1"/>
</dbReference>
<keyword evidence="4 8" id="KW-0058">Aromatic hydrocarbons catabolism</keyword>
<gene>
    <name evidence="11" type="ORF">OIE73_01460</name>
</gene>
<dbReference type="PROSITE" id="PS51819">
    <property type="entry name" value="VOC"/>
    <property type="match status" value="1"/>
</dbReference>
<keyword evidence="5 8" id="KW-0223">Dioxygenase</keyword>
<keyword evidence="6 8" id="KW-0560">Oxidoreductase</keyword>
<evidence type="ECO:0000256" key="2">
    <source>
        <dbReference type="ARBA" id="ARBA00008784"/>
    </source>
</evidence>
<dbReference type="InterPro" id="IPR037523">
    <property type="entry name" value="VOC_core"/>
</dbReference>
<accession>A0ABZ1GF42</accession>
<name>A0ABZ1GF42_9ACTN</name>
<organism evidence="11 12">
    <name type="scientific">Streptomyces hirsutus</name>
    <dbReference type="NCBI Taxonomy" id="35620"/>
    <lineage>
        <taxon>Bacteria</taxon>
        <taxon>Bacillati</taxon>
        <taxon>Actinomycetota</taxon>
        <taxon>Actinomycetes</taxon>
        <taxon>Kitasatosporales</taxon>
        <taxon>Streptomycetaceae</taxon>
        <taxon>Streptomyces</taxon>
    </lineage>
</organism>
<comment type="similarity">
    <text evidence="2 8">Belongs to the extradiol ring-cleavage dioxygenase family.</text>
</comment>
<evidence type="ECO:0000256" key="4">
    <source>
        <dbReference type="ARBA" id="ARBA00022797"/>
    </source>
</evidence>
<keyword evidence="7 8" id="KW-0408">Iron</keyword>
<dbReference type="Pfam" id="PF00903">
    <property type="entry name" value="Glyoxalase"/>
    <property type="match status" value="1"/>
</dbReference>
<reference evidence="11 12" key="1">
    <citation type="submission" date="2022-10" db="EMBL/GenBank/DDBJ databases">
        <title>The complete genomes of actinobacterial strains from the NBC collection.</title>
        <authorList>
            <person name="Joergensen T.S."/>
            <person name="Alvarez Arevalo M."/>
            <person name="Sterndorff E.B."/>
            <person name="Faurdal D."/>
            <person name="Vuksanovic O."/>
            <person name="Mourched A.-S."/>
            <person name="Charusanti P."/>
            <person name="Shaw S."/>
            <person name="Blin K."/>
            <person name="Weber T."/>
        </authorList>
    </citation>
    <scope>NUCLEOTIDE SEQUENCE [LARGE SCALE GENOMIC DNA]</scope>
    <source>
        <strain evidence="11 12">NBC 01753</strain>
    </source>
</reference>
<evidence type="ECO:0000313" key="12">
    <source>
        <dbReference type="Proteomes" id="UP001335325"/>
    </source>
</evidence>
<evidence type="ECO:0000256" key="7">
    <source>
        <dbReference type="ARBA" id="ARBA00023004"/>
    </source>
</evidence>
<dbReference type="InterPro" id="IPR000486">
    <property type="entry name" value="Xdiol_ring_cleave_dOase_1/2"/>
</dbReference>
<dbReference type="SUPFAM" id="SSF54593">
    <property type="entry name" value="Glyoxalase/Bleomycin resistance protein/Dihydroxybiphenyl dioxygenase"/>
    <property type="match status" value="1"/>
</dbReference>
<dbReference type="Gene3D" id="3.10.180.10">
    <property type="entry name" value="2,3-Dihydroxybiphenyl 1,2-Dioxygenase, domain 1"/>
    <property type="match status" value="1"/>
</dbReference>
<dbReference type="InterPro" id="IPR004360">
    <property type="entry name" value="Glyas_Fos-R_dOase_dom"/>
</dbReference>
<dbReference type="EMBL" id="CP109134">
    <property type="protein sequence ID" value="WSD04565.1"/>
    <property type="molecule type" value="Genomic_DNA"/>
</dbReference>
<evidence type="ECO:0000256" key="1">
    <source>
        <dbReference type="ARBA" id="ARBA00001954"/>
    </source>
</evidence>
<evidence type="ECO:0000256" key="8">
    <source>
        <dbReference type="RuleBase" id="RU000683"/>
    </source>
</evidence>
<evidence type="ECO:0000256" key="3">
    <source>
        <dbReference type="ARBA" id="ARBA00022723"/>
    </source>
</evidence>
<dbReference type="InterPro" id="IPR029068">
    <property type="entry name" value="Glyas_Bleomycin-R_OHBP_Dase"/>
</dbReference>
<dbReference type="GeneID" id="91541197"/>
<evidence type="ECO:0000259" key="10">
    <source>
        <dbReference type="PROSITE" id="PS51819"/>
    </source>
</evidence>
<comment type="cofactor">
    <cofactor evidence="1 8">
        <name>Fe(2+)</name>
        <dbReference type="ChEBI" id="CHEBI:29033"/>
    </cofactor>
</comment>
<protein>
    <submittedName>
        <fullName evidence="11">VOC family protein</fullName>
    </submittedName>
</protein>
<keyword evidence="12" id="KW-1185">Reference proteome</keyword>
<sequence>MSGDGGTARRVVPARLAHVVLRTRRFRPVLDWWAGLLQAEVVFENEFIGFLTFDDEHHRIAVVAPPGLGGPAERAAGLDHIAFTYASLADLVATYERLKAGGTVPTWAVNHGPTLSLYYQDPDGNRAELQIDRFVDNEEATAFLRSPAFARHPVGHSVDFDDLVRRFHAGEDESVLTAYRYDHENERSATGPPAGEREEGT</sequence>